<keyword evidence="6 7" id="KW-0472">Membrane</keyword>
<keyword evidence="3" id="KW-1003">Cell membrane</keyword>
<dbReference type="Gene3D" id="1.10.3720.10">
    <property type="entry name" value="MetI-like"/>
    <property type="match status" value="1"/>
</dbReference>
<reference evidence="10" key="2">
    <citation type="submission" date="2020-09" db="EMBL/GenBank/DDBJ databases">
        <authorList>
            <person name="Sun Q."/>
            <person name="Zhou Y."/>
        </authorList>
    </citation>
    <scope>NUCLEOTIDE SEQUENCE</scope>
    <source>
        <strain evidence="10">CGMCC 4.7306</strain>
    </source>
</reference>
<evidence type="ECO:0000259" key="9">
    <source>
        <dbReference type="PROSITE" id="PS50928"/>
    </source>
</evidence>
<dbReference type="InterPro" id="IPR000515">
    <property type="entry name" value="MetI-like"/>
</dbReference>
<feature type="transmembrane region" description="Helical" evidence="7">
    <location>
        <begin position="95"/>
        <end position="123"/>
    </location>
</feature>
<dbReference type="AlphaFoldDB" id="A0A917S0K4"/>
<feature type="transmembrane region" description="Helical" evidence="7">
    <location>
        <begin position="206"/>
        <end position="227"/>
    </location>
</feature>
<protein>
    <submittedName>
        <fullName evidence="10">Glycerol-3-phosphate ABC transporter permease</fullName>
    </submittedName>
</protein>
<accession>A0A917S0K4</accession>
<comment type="caution">
    <text evidence="10">The sequence shown here is derived from an EMBL/GenBank/DDBJ whole genome shotgun (WGS) entry which is preliminary data.</text>
</comment>
<dbReference type="EMBL" id="BMMZ01000001">
    <property type="protein sequence ID" value="GGL46757.1"/>
    <property type="molecule type" value="Genomic_DNA"/>
</dbReference>
<evidence type="ECO:0000313" key="10">
    <source>
        <dbReference type="EMBL" id="GGL46757.1"/>
    </source>
</evidence>
<dbReference type="PROSITE" id="PS50928">
    <property type="entry name" value="ABC_TM1"/>
    <property type="match status" value="1"/>
</dbReference>
<evidence type="ECO:0000313" key="11">
    <source>
        <dbReference type="Proteomes" id="UP000613840"/>
    </source>
</evidence>
<evidence type="ECO:0000256" key="1">
    <source>
        <dbReference type="ARBA" id="ARBA00004651"/>
    </source>
</evidence>
<name>A0A917S0K4_9ACTN</name>
<dbReference type="CDD" id="cd06261">
    <property type="entry name" value="TM_PBP2"/>
    <property type="match status" value="1"/>
</dbReference>
<feature type="transmembrane region" description="Helical" evidence="7">
    <location>
        <begin position="264"/>
        <end position="285"/>
    </location>
</feature>
<evidence type="ECO:0000256" key="4">
    <source>
        <dbReference type="ARBA" id="ARBA00022692"/>
    </source>
</evidence>
<proteinExistence type="inferred from homology"/>
<feature type="transmembrane region" description="Helical" evidence="7">
    <location>
        <begin position="130"/>
        <end position="148"/>
    </location>
</feature>
<evidence type="ECO:0000256" key="2">
    <source>
        <dbReference type="ARBA" id="ARBA00022448"/>
    </source>
</evidence>
<evidence type="ECO:0000256" key="8">
    <source>
        <dbReference type="SAM" id="MobiDB-lite"/>
    </source>
</evidence>
<comment type="similarity">
    <text evidence="7">Belongs to the binding-protein-dependent transport system permease family.</text>
</comment>
<feature type="compositionally biased region" description="Polar residues" evidence="8">
    <location>
        <begin position="1"/>
        <end position="13"/>
    </location>
</feature>
<dbReference type="InterPro" id="IPR035906">
    <property type="entry name" value="MetI-like_sf"/>
</dbReference>
<reference evidence="10" key="1">
    <citation type="journal article" date="2014" name="Int. J. Syst. Evol. Microbiol.">
        <title>Complete genome sequence of Corynebacterium casei LMG S-19264T (=DSM 44701T), isolated from a smear-ripened cheese.</title>
        <authorList>
            <consortium name="US DOE Joint Genome Institute (JGI-PGF)"/>
            <person name="Walter F."/>
            <person name="Albersmeier A."/>
            <person name="Kalinowski J."/>
            <person name="Ruckert C."/>
        </authorList>
    </citation>
    <scope>NUCLEOTIDE SEQUENCE</scope>
    <source>
        <strain evidence="10">CGMCC 4.7306</strain>
    </source>
</reference>
<dbReference type="RefSeq" id="WP_229669577.1">
    <property type="nucleotide sequence ID" value="NZ_BMMZ01000001.1"/>
</dbReference>
<comment type="subcellular location">
    <subcellularLocation>
        <location evidence="1 7">Cell membrane</location>
        <topology evidence="1 7">Multi-pass membrane protein</topology>
    </subcellularLocation>
</comment>
<evidence type="ECO:0000256" key="5">
    <source>
        <dbReference type="ARBA" id="ARBA00022989"/>
    </source>
</evidence>
<evidence type="ECO:0000256" key="7">
    <source>
        <dbReference type="RuleBase" id="RU363032"/>
    </source>
</evidence>
<dbReference type="SUPFAM" id="SSF161098">
    <property type="entry name" value="MetI-like"/>
    <property type="match status" value="1"/>
</dbReference>
<gene>
    <name evidence="10" type="ORF">GCM10011575_00780</name>
</gene>
<feature type="region of interest" description="Disordered" evidence="8">
    <location>
        <begin position="1"/>
        <end position="24"/>
    </location>
</feature>
<evidence type="ECO:0000256" key="3">
    <source>
        <dbReference type="ARBA" id="ARBA00022475"/>
    </source>
</evidence>
<dbReference type="Pfam" id="PF00528">
    <property type="entry name" value="BPD_transp_1"/>
    <property type="match status" value="1"/>
</dbReference>
<feature type="transmembrane region" description="Helical" evidence="7">
    <location>
        <begin position="160"/>
        <end position="180"/>
    </location>
</feature>
<keyword evidence="11" id="KW-1185">Reference proteome</keyword>
<feature type="domain" description="ABC transmembrane type-1" evidence="9">
    <location>
        <begin position="95"/>
        <end position="285"/>
    </location>
</feature>
<sequence length="300" mass="33205">MTAPVTLSRTARSPITRRDDSRHSGPRQSIVVKFLLYLGLVVVGLAAIIPIYWLLSSSVKPSGEIFVFPPRWFPTNFHWMNFVEAWHSAPFGQMYINSVVITVLGTVGEICVAVLSSYAFVFLPFPRKNLIFGIFLGAMMVPGTVVLLPNYMTVAQLGWVNTYAGLIVPGWGSVFAMFLLRQHMMTLPTEITEASRVDGAGHLRTLWSIVLPLSKPMVVTVMIVTMVSKWNDFIWPLIVTNTDSMRVLPVGLLMLKSDEGYTDWGAVMAATCFVVIPVLVVFFFAQRQIVAGLTQGATKG</sequence>
<keyword evidence="2 7" id="KW-0813">Transport</keyword>
<dbReference type="Proteomes" id="UP000613840">
    <property type="component" value="Unassembled WGS sequence"/>
</dbReference>
<keyword evidence="5 7" id="KW-1133">Transmembrane helix</keyword>
<dbReference type="GO" id="GO:0005886">
    <property type="term" value="C:plasma membrane"/>
    <property type="evidence" value="ECO:0007669"/>
    <property type="project" value="UniProtKB-SubCell"/>
</dbReference>
<evidence type="ECO:0000256" key="6">
    <source>
        <dbReference type="ARBA" id="ARBA00023136"/>
    </source>
</evidence>
<dbReference type="PANTHER" id="PTHR43744">
    <property type="entry name" value="ABC TRANSPORTER PERMEASE PROTEIN MG189-RELATED-RELATED"/>
    <property type="match status" value="1"/>
</dbReference>
<dbReference type="PANTHER" id="PTHR43744:SF13">
    <property type="entry name" value="SN-GLYCEROL-3-PHOSPHATE TRANSPORT INTEGRAL MEMBRANE PROTEIN ABC TRANSPORTER UGPE-RELATED"/>
    <property type="match status" value="1"/>
</dbReference>
<feature type="transmembrane region" description="Helical" evidence="7">
    <location>
        <begin position="34"/>
        <end position="55"/>
    </location>
</feature>
<dbReference type="GO" id="GO:0055085">
    <property type="term" value="P:transmembrane transport"/>
    <property type="evidence" value="ECO:0007669"/>
    <property type="project" value="InterPro"/>
</dbReference>
<keyword evidence="4 7" id="KW-0812">Transmembrane</keyword>
<organism evidence="10 11">
    <name type="scientific">Microlunatus endophyticus</name>
    <dbReference type="NCBI Taxonomy" id="1716077"/>
    <lineage>
        <taxon>Bacteria</taxon>
        <taxon>Bacillati</taxon>
        <taxon>Actinomycetota</taxon>
        <taxon>Actinomycetes</taxon>
        <taxon>Propionibacteriales</taxon>
        <taxon>Propionibacteriaceae</taxon>
        <taxon>Microlunatus</taxon>
    </lineage>
</organism>